<feature type="compositionally biased region" description="Basic and acidic residues" evidence="1">
    <location>
        <begin position="189"/>
        <end position="202"/>
    </location>
</feature>
<gene>
    <name evidence="3" type="ORF">NDU88_004267</name>
</gene>
<sequence length="202" mass="21875">MTKMTSPLDAQSGIGIFLVCVVVDSGGVAINSVVLVAIDETAMNNKVVVSDAVVGVDEVITVTGAVVEDVVVINVFTRVAVDNGFDSITVVNEDLSLNLTGSEKDFVTRVAKKRANTSPVKDQQTPLPLGTLVYIRNFVRKWKDCKSNGPFPVTESTTTAVKVQGHKPWYHRQDIRLAPIMPSIPLDTEQEKEGGEPEKQPK</sequence>
<keyword evidence="2" id="KW-1133">Transmembrane helix</keyword>
<evidence type="ECO:0000256" key="1">
    <source>
        <dbReference type="SAM" id="MobiDB-lite"/>
    </source>
</evidence>
<dbReference type="Proteomes" id="UP001066276">
    <property type="component" value="Chromosome 3_1"/>
</dbReference>
<keyword evidence="2" id="KW-0472">Membrane</keyword>
<proteinExistence type="predicted"/>
<evidence type="ECO:0000313" key="3">
    <source>
        <dbReference type="EMBL" id="KAJ1187492.1"/>
    </source>
</evidence>
<dbReference type="AlphaFoldDB" id="A0AAV7UEK5"/>
<dbReference type="Gene3D" id="2.30.30.850">
    <property type="match status" value="1"/>
</dbReference>
<accession>A0AAV7UEK5</accession>
<keyword evidence="2" id="KW-0812">Transmembrane</keyword>
<keyword evidence="4" id="KW-1185">Reference proteome</keyword>
<name>A0AAV7UEK5_PLEWA</name>
<evidence type="ECO:0000313" key="4">
    <source>
        <dbReference type="Proteomes" id="UP001066276"/>
    </source>
</evidence>
<reference evidence="3" key="1">
    <citation type="journal article" date="2022" name="bioRxiv">
        <title>Sequencing and chromosome-scale assembly of the giantPleurodeles waltlgenome.</title>
        <authorList>
            <person name="Brown T."/>
            <person name="Elewa A."/>
            <person name="Iarovenko S."/>
            <person name="Subramanian E."/>
            <person name="Araus A.J."/>
            <person name="Petzold A."/>
            <person name="Susuki M."/>
            <person name="Suzuki K.-i.T."/>
            <person name="Hayashi T."/>
            <person name="Toyoda A."/>
            <person name="Oliveira C."/>
            <person name="Osipova E."/>
            <person name="Leigh N.D."/>
            <person name="Simon A."/>
            <person name="Yun M.H."/>
        </authorList>
    </citation>
    <scope>NUCLEOTIDE SEQUENCE</scope>
    <source>
        <strain evidence="3">20211129_DDA</strain>
        <tissue evidence="3">Liver</tissue>
    </source>
</reference>
<organism evidence="3 4">
    <name type="scientific">Pleurodeles waltl</name>
    <name type="common">Iberian ribbed newt</name>
    <dbReference type="NCBI Taxonomy" id="8319"/>
    <lineage>
        <taxon>Eukaryota</taxon>
        <taxon>Metazoa</taxon>
        <taxon>Chordata</taxon>
        <taxon>Craniata</taxon>
        <taxon>Vertebrata</taxon>
        <taxon>Euteleostomi</taxon>
        <taxon>Amphibia</taxon>
        <taxon>Batrachia</taxon>
        <taxon>Caudata</taxon>
        <taxon>Salamandroidea</taxon>
        <taxon>Salamandridae</taxon>
        <taxon>Pleurodelinae</taxon>
        <taxon>Pleurodeles</taxon>
    </lineage>
</organism>
<feature type="transmembrane region" description="Helical" evidence="2">
    <location>
        <begin position="12"/>
        <end position="38"/>
    </location>
</feature>
<comment type="caution">
    <text evidence="3">The sequence shown here is derived from an EMBL/GenBank/DDBJ whole genome shotgun (WGS) entry which is preliminary data.</text>
</comment>
<evidence type="ECO:0000256" key="2">
    <source>
        <dbReference type="SAM" id="Phobius"/>
    </source>
</evidence>
<protein>
    <submittedName>
        <fullName evidence="3">Uncharacterized protein</fullName>
    </submittedName>
</protein>
<feature type="region of interest" description="Disordered" evidence="1">
    <location>
        <begin position="180"/>
        <end position="202"/>
    </location>
</feature>
<dbReference type="EMBL" id="JANPWB010000005">
    <property type="protein sequence ID" value="KAJ1187492.1"/>
    <property type="molecule type" value="Genomic_DNA"/>
</dbReference>